<keyword evidence="1" id="KW-0812">Transmembrane</keyword>
<reference evidence="2" key="1">
    <citation type="journal article" date="2015" name="Nature">
        <title>Complex archaea that bridge the gap between prokaryotes and eukaryotes.</title>
        <authorList>
            <person name="Spang A."/>
            <person name="Saw J.H."/>
            <person name="Jorgensen S.L."/>
            <person name="Zaremba-Niedzwiedzka K."/>
            <person name="Martijn J."/>
            <person name="Lind A.E."/>
            <person name="van Eijk R."/>
            <person name="Schleper C."/>
            <person name="Guy L."/>
            <person name="Ettema T.J."/>
        </authorList>
    </citation>
    <scope>NUCLEOTIDE SEQUENCE</scope>
</reference>
<keyword evidence="1" id="KW-0472">Membrane</keyword>
<protein>
    <submittedName>
        <fullName evidence="2">Uncharacterized protein</fullName>
    </submittedName>
</protein>
<proteinExistence type="predicted"/>
<evidence type="ECO:0000313" key="2">
    <source>
        <dbReference type="EMBL" id="KKM74387.1"/>
    </source>
</evidence>
<evidence type="ECO:0000256" key="1">
    <source>
        <dbReference type="SAM" id="Phobius"/>
    </source>
</evidence>
<gene>
    <name evidence="2" type="ORF">LCGC14_1400840</name>
</gene>
<feature type="transmembrane region" description="Helical" evidence="1">
    <location>
        <begin position="20"/>
        <end position="43"/>
    </location>
</feature>
<accession>A0A0F9MYP4</accession>
<dbReference type="AlphaFoldDB" id="A0A0F9MYP4"/>
<sequence length="173" mass="19594">MSNKWEKQYEASLEKSPTAFFFRILFRIILPIILVCGLVFGVIGHACNWFGEAATVAREEFGPRAMLKKYEWFKDAAAALDKKRADVGVYDARVLSLKEGYADTPRKDWAREDREQVNVWSSEKAGIVASYNGLAAEYNAAMAKFNWRFAEAGDLPKGADVPLPREFKPYISK</sequence>
<dbReference type="EMBL" id="LAZR01009148">
    <property type="protein sequence ID" value="KKM74387.1"/>
    <property type="molecule type" value="Genomic_DNA"/>
</dbReference>
<keyword evidence="1" id="KW-1133">Transmembrane helix</keyword>
<organism evidence="2">
    <name type="scientific">marine sediment metagenome</name>
    <dbReference type="NCBI Taxonomy" id="412755"/>
    <lineage>
        <taxon>unclassified sequences</taxon>
        <taxon>metagenomes</taxon>
        <taxon>ecological metagenomes</taxon>
    </lineage>
</organism>
<comment type="caution">
    <text evidence="2">The sequence shown here is derived from an EMBL/GenBank/DDBJ whole genome shotgun (WGS) entry which is preliminary data.</text>
</comment>
<name>A0A0F9MYP4_9ZZZZ</name>